<protein>
    <recommendedName>
        <fullName evidence="3">Tubby C-terminal domain-containing protein</fullName>
    </recommendedName>
</protein>
<feature type="compositionally biased region" description="Polar residues" evidence="2">
    <location>
        <begin position="365"/>
        <end position="378"/>
    </location>
</feature>
<dbReference type="InterPro" id="IPR025659">
    <property type="entry name" value="Tubby-like_C"/>
</dbReference>
<dbReference type="Gene3D" id="3.20.90.10">
    <property type="entry name" value="Tubby Protein, Chain A"/>
    <property type="match status" value="1"/>
</dbReference>
<sequence>MRGKGATEVFRNLAFDEADQNVASIASPSGRCHSPAIGSRAQPVSESLKNNFVGDGRGLSFDANQVATTPRVRADSMGAAVWASPGDLPSHSSVPAPSPLGPSPLAPTSSLPPTPAGKRTGSMMSLGGVRSPMGPLSSAMFGSVTGGRASSPASVRPDAMVEVPRAASPTLAHRAASPSQRAASPASHRASIVKRPKNSTAIQELGAYDPAMDEESGSEDGSRAGDARVIHVRTRNSANVSAVNLMSSVSATSSMRMWEDEVKRLVAAGRHEDAIRWAAPTDALIRCTIRRVRNFLGHTIAYQLFLESGDTFLLAARKRMKSKASNFVLSTSQDDLGKDSDHCIAKLRANFVGTEYSLVSRTGLVTGSHDSNDGSQDLPTGGGPGRVGLPAEPFSREELAVHYKQTALTAKGGPRMMLVASPLPEVAWAPSAPDGSDCLANCLDAARRRELSPRLERQLCMLATRPPEWDSNLKAYTLDFHGRVRASSVKNFQLVHWDHNTDRKGSDLVLQFGKMDDKSDDFALDFTYPLTLQKAFGIALASTDTKLCYAL</sequence>
<dbReference type="EMBL" id="JAEHOE010000031">
    <property type="protein sequence ID" value="KAG2494478.1"/>
    <property type="molecule type" value="Genomic_DNA"/>
</dbReference>
<evidence type="ECO:0000256" key="1">
    <source>
        <dbReference type="ARBA" id="ARBA00007129"/>
    </source>
</evidence>
<dbReference type="AlphaFoldDB" id="A0A835Y209"/>
<evidence type="ECO:0000313" key="4">
    <source>
        <dbReference type="EMBL" id="KAG2494478.1"/>
    </source>
</evidence>
<dbReference type="Proteomes" id="UP000612055">
    <property type="component" value="Unassembled WGS sequence"/>
</dbReference>
<evidence type="ECO:0000259" key="3">
    <source>
        <dbReference type="Pfam" id="PF01167"/>
    </source>
</evidence>
<dbReference type="InterPro" id="IPR000007">
    <property type="entry name" value="Tubby_C"/>
</dbReference>
<feature type="region of interest" description="Disordered" evidence="2">
    <location>
        <begin position="365"/>
        <end position="387"/>
    </location>
</feature>
<dbReference type="PANTHER" id="PTHR16517:SF7">
    <property type="entry name" value="PROTEIN KING TUBBY"/>
    <property type="match status" value="1"/>
</dbReference>
<comment type="caution">
    <text evidence="4">The sequence shown here is derived from an EMBL/GenBank/DDBJ whole genome shotgun (WGS) entry which is preliminary data.</text>
</comment>
<feature type="domain" description="Tubby C-terminal" evidence="3">
    <location>
        <begin position="277"/>
        <end position="545"/>
    </location>
</feature>
<accession>A0A835Y209</accession>
<keyword evidence="5" id="KW-1185">Reference proteome</keyword>
<dbReference type="PANTHER" id="PTHR16517">
    <property type="entry name" value="TUBBY-RELATED"/>
    <property type="match status" value="1"/>
</dbReference>
<comment type="similarity">
    <text evidence="1">Belongs to the TUB family.</text>
</comment>
<dbReference type="SUPFAM" id="SSF54518">
    <property type="entry name" value="Tubby C-terminal domain-like"/>
    <property type="match status" value="1"/>
</dbReference>
<organism evidence="4 5">
    <name type="scientific">Edaphochlamys debaryana</name>
    <dbReference type="NCBI Taxonomy" id="47281"/>
    <lineage>
        <taxon>Eukaryota</taxon>
        <taxon>Viridiplantae</taxon>
        <taxon>Chlorophyta</taxon>
        <taxon>core chlorophytes</taxon>
        <taxon>Chlorophyceae</taxon>
        <taxon>CS clade</taxon>
        <taxon>Chlamydomonadales</taxon>
        <taxon>Chlamydomonadales incertae sedis</taxon>
        <taxon>Edaphochlamys</taxon>
    </lineage>
</organism>
<feature type="region of interest" description="Disordered" evidence="2">
    <location>
        <begin position="83"/>
        <end position="128"/>
    </location>
</feature>
<feature type="compositionally biased region" description="Low complexity" evidence="2">
    <location>
        <begin position="172"/>
        <end position="190"/>
    </location>
</feature>
<feature type="compositionally biased region" description="Pro residues" evidence="2">
    <location>
        <begin position="96"/>
        <end position="115"/>
    </location>
</feature>
<dbReference type="Pfam" id="PF01167">
    <property type="entry name" value="Tub"/>
    <property type="match status" value="1"/>
</dbReference>
<evidence type="ECO:0000313" key="5">
    <source>
        <dbReference type="Proteomes" id="UP000612055"/>
    </source>
</evidence>
<name>A0A835Y209_9CHLO</name>
<gene>
    <name evidence="4" type="ORF">HYH03_007530</name>
</gene>
<evidence type="ECO:0000256" key="2">
    <source>
        <dbReference type="SAM" id="MobiDB-lite"/>
    </source>
</evidence>
<reference evidence="4" key="1">
    <citation type="journal article" date="2020" name="bioRxiv">
        <title>Comparative genomics of Chlamydomonas.</title>
        <authorList>
            <person name="Craig R.J."/>
            <person name="Hasan A.R."/>
            <person name="Ness R.W."/>
            <person name="Keightley P.D."/>
        </authorList>
    </citation>
    <scope>NUCLEOTIDE SEQUENCE</scope>
    <source>
        <strain evidence="4">CCAP 11/70</strain>
    </source>
</reference>
<proteinExistence type="inferred from homology"/>
<feature type="region of interest" description="Disordered" evidence="2">
    <location>
        <begin position="168"/>
        <end position="201"/>
    </location>
</feature>
<dbReference type="OrthoDB" id="8775810at2759"/>
<dbReference type="PRINTS" id="PR01573">
    <property type="entry name" value="SUPERTUBBY"/>
</dbReference>